<evidence type="ECO:0000259" key="1">
    <source>
        <dbReference type="PROSITE" id="PS50814"/>
    </source>
</evidence>
<feature type="non-terminal residue" evidence="2">
    <location>
        <position position="143"/>
    </location>
</feature>
<dbReference type="InterPro" id="IPR003306">
    <property type="entry name" value="WIF"/>
</dbReference>
<feature type="non-terminal residue" evidence="2">
    <location>
        <position position="1"/>
    </location>
</feature>
<accession>A0A9P9J5U5</accession>
<keyword evidence="3" id="KW-1185">Reference proteome</keyword>
<evidence type="ECO:0000313" key="2">
    <source>
        <dbReference type="EMBL" id="KAH7142225.1"/>
    </source>
</evidence>
<dbReference type="EMBL" id="JAGMUV010000010">
    <property type="protein sequence ID" value="KAH7142225.1"/>
    <property type="molecule type" value="Genomic_DNA"/>
</dbReference>
<feature type="domain" description="WIF" evidence="1">
    <location>
        <begin position="55"/>
        <end position="143"/>
    </location>
</feature>
<reference evidence="2" key="1">
    <citation type="journal article" date="2021" name="Nat. Commun.">
        <title>Genetic determinants of endophytism in the Arabidopsis root mycobiome.</title>
        <authorList>
            <person name="Mesny F."/>
            <person name="Miyauchi S."/>
            <person name="Thiergart T."/>
            <person name="Pickel B."/>
            <person name="Atanasova L."/>
            <person name="Karlsson M."/>
            <person name="Huettel B."/>
            <person name="Barry K.W."/>
            <person name="Haridas S."/>
            <person name="Chen C."/>
            <person name="Bauer D."/>
            <person name="Andreopoulos W."/>
            <person name="Pangilinan J."/>
            <person name="LaButti K."/>
            <person name="Riley R."/>
            <person name="Lipzen A."/>
            <person name="Clum A."/>
            <person name="Drula E."/>
            <person name="Henrissat B."/>
            <person name="Kohler A."/>
            <person name="Grigoriev I.V."/>
            <person name="Martin F.M."/>
            <person name="Hacquard S."/>
        </authorList>
    </citation>
    <scope>NUCLEOTIDE SEQUENCE</scope>
    <source>
        <strain evidence="2">MPI-CAGE-AT-0147</strain>
    </source>
</reference>
<sequence>VLDIFQAHQNPKDRAYRARLLYYQFKRHCDAYYHPEHEMDKMWFRIIMRSTLYEATLPQDRVFALIGVIATMTKNEYGNRTEGFPSIDYTKPASLVFQDFVKHSINSSGSLDCLSFVQNREDDGLDLPSWTVDLRRNVPRYVI</sequence>
<evidence type="ECO:0000313" key="3">
    <source>
        <dbReference type="Proteomes" id="UP000738349"/>
    </source>
</evidence>
<gene>
    <name evidence="2" type="ORF">EDB81DRAFT_605631</name>
</gene>
<name>A0A9P9J5U5_9HYPO</name>
<dbReference type="Proteomes" id="UP000738349">
    <property type="component" value="Unassembled WGS sequence"/>
</dbReference>
<organism evidence="2 3">
    <name type="scientific">Dactylonectria macrodidyma</name>
    <dbReference type="NCBI Taxonomy" id="307937"/>
    <lineage>
        <taxon>Eukaryota</taxon>
        <taxon>Fungi</taxon>
        <taxon>Dikarya</taxon>
        <taxon>Ascomycota</taxon>
        <taxon>Pezizomycotina</taxon>
        <taxon>Sordariomycetes</taxon>
        <taxon>Hypocreomycetidae</taxon>
        <taxon>Hypocreales</taxon>
        <taxon>Nectriaceae</taxon>
        <taxon>Dactylonectria</taxon>
    </lineage>
</organism>
<dbReference type="AlphaFoldDB" id="A0A9P9J5U5"/>
<dbReference type="PROSITE" id="PS50814">
    <property type="entry name" value="WIF"/>
    <property type="match status" value="1"/>
</dbReference>
<comment type="caution">
    <text evidence="2">The sequence shown here is derived from an EMBL/GenBank/DDBJ whole genome shotgun (WGS) entry which is preliminary data.</text>
</comment>
<protein>
    <recommendedName>
        <fullName evidence="1">WIF domain-containing protein</fullName>
    </recommendedName>
</protein>
<dbReference type="OrthoDB" id="3477286at2759"/>
<proteinExistence type="predicted"/>